<evidence type="ECO:0000313" key="4">
    <source>
        <dbReference type="Proteomes" id="UP001304515"/>
    </source>
</evidence>
<keyword evidence="4" id="KW-1185">Reference proteome</keyword>
<proteinExistence type="predicted"/>
<protein>
    <recommendedName>
        <fullName evidence="5">POTRA domain-containing protein</fullName>
    </recommendedName>
</protein>
<accession>A0AA96JAM1</accession>
<dbReference type="EMBL" id="CP134890">
    <property type="protein sequence ID" value="WNM21704.1"/>
    <property type="molecule type" value="Genomic_DNA"/>
</dbReference>
<reference evidence="2 4" key="1">
    <citation type="submission" date="2023-09" db="EMBL/GenBank/DDBJ databases">
        <title>Flavobacterium sp. a novel bacteria isolate from Pepper rhizosphere.</title>
        <authorList>
            <person name="Peng Y."/>
            <person name="Lee J."/>
        </authorList>
    </citation>
    <scope>NUCLEOTIDE SEQUENCE</scope>
    <source>
        <strain evidence="2">PMR2A8</strain>
        <strain evidence="3 4">PMTSA4</strain>
    </source>
</reference>
<dbReference type="AlphaFoldDB" id="A0AA96EXH0"/>
<dbReference type="KEGG" id="fcj:RN605_13620"/>
<dbReference type="EMBL" id="CP134878">
    <property type="protein sequence ID" value="WNM20314.1"/>
    <property type="molecule type" value="Genomic_DNA"/>
</dbReference>
<dbReference type="Gene3D" id="3.10.20.310">
    <property type="entry name" value="membrane protein fhac"/>
    <property type="match status" value="1"/>
</dbReference>
<feature type="signal peptide" evidence="1">
    <location>
        <begin position="1"/>
        <end position="21"/>
    </location>
</feature>
<evidence type="ECO:0000256" key="1">
    <source>
        <dbReference type="SAM" id="SignalP"/>
    </source>
</evidence>
<evidence type="ECO:0000313" key="3">
    <source>
        <dbReference type="EMBL" id="WNM21704.1"/>
    </source>
</evidence>
<sequence length="609" mass="70575">MKIKLVVFCFMISLIIPTCYGQEGKSTNKDSIKVYKNIENYSRKTKFGKFVHKLLFRSTRKKTSKRKVKTINRNYEKNEGKIIRNIIIETLDPFGFSAEDKNQTAEKGFEKFGNNIHIKTKKWTIRNQLLFKKNDILDSIVLKESERLIRSRRYVRSVVILPVAIPKNKDSVDVSIRVLDSWSLIPTGAISESSGNLEITERNFFGLGHEFENNFIRDFDEEENGYSARYSITNVKNTFINTTFRYQNSIRNDITKSVRVERKFFSPLTRLAGGIFFENRSFKDSLPDFQNDFKTFDFKNENCELWFGHSIQLFKGKSFDFRTTNLVTTIGYNKICYIKNPDEIYDPNRFFSNEEWLLGSIGLNTRKFTQDKYLFNFGIIEDIPYGKAYAITGGFRNKNNSKRAYFGGRFSYGLYYGFGYLGTNVEWGSLFNNGKTEETTFKVDALYFTPLLNIGEWKLRQFVNSGLVVGANRVNIIKDRISLNDQNGFSGFRNPLFNGTRKMSVALQTQTYAPGNWHGFHFSPFTNVTFGLLGNESNKFFNNKLYSKFSLGVLINNDYLVFNSFQISFSYYPTIPFEGSSIFKTNTLKNDDLSIPNYEIGQPSIVNFK</sequence>
<gene>
    <name evidence="3" type="ORF">RN605_13620</name>
    <name evidence="2" type="ORF">RN608_06450</name>
</gene>
<evidence type="ECO:0008006" key="5">
    <source>
        <dbReference type="Google" id="ProtNLM"/>
    </source>
</evidence>
<feature type="chain" id="PRO_5044705160" description="POTRA domain-containing protein" evidence="1">
    <location>
        <begin position="22"/>
        <end position="609"/>
    </location>
</feature>
<dbReference type="RefSeq" id="WP_313325629.1">
    <property type="nucleotide sequence ID" value="NZ_CP134878.1"/>
</dbReference>
<keyword evidence="1" id="KW-0732">Signal</keyword>
<dbReference type="Proteomes" id="UP001304515">
    <property type="component" value="Chromosome"/>
</dbReference>
<accession>A0AA96EXH0</accession>
<organism evidence="2">
    <name type="scientific">Flavobacterium capsici</name>
    <dbReference type="NCBI Taxonomy" id="3075618"/>
    <lineage>
        <taxon>Bacteria</taxon>
        <taxon>Pseudomonadati</taxon>
        <taxon>Bacteroidota</taxon>
        <taxon>Flavobacteriia</taxon>
        <taxon>Flavobacteriales</taxon>
        <taxon>Flavobacteriaceae</taxon>
        <taxon>Flavobacterium</taxon>
    </lineage>
</organism>
<name>A0AA96EXH0_9FLAO</name>
<evidence type="ECO:0000313" key="2">
    <source>
        <dbReference type="EMBL" id="WNM20314.1"/>
    </source>
</evidence>